<dbReference type="InterPro" id="IPR014710">
    <property type="entry name" value="RmlC-like_jellyroll"/>
</dbReference>
<evidence type="ECO:0000313" key="2">
    <source>
        <dbReference type="Proteomes" id="UP001165283"/>
    </source>
</evidence>
<dbReference type="EMBL" id="JAGSOV010000003">
    <property type="protein sequence ID" value="MCO1653563.1"/>
    <property type="molecule type" value="Genomic_DNA"/>
</dbReference>
<protein>
    <submittedName>
        <fullName evidence="1">Cupin domain-containing protein</fullName>
    </submittedName>
</protein>
<dbReference type="Gene3D" id="2.60.120.10">
    <property type="entry name" value="Jelly Rolls"/>
    <property type="match status" value="1"/>
</dbReference>
<accession>A0ABT0ZS73</accession>
<name>A0ABT0ZS73_9PSEU</name>
<gene>
    <name evidence="1" type="ORF">KDL28_00690</name>
</gene>
<comment type="caution">
    <text evidence="1">The sequence shown here is derived from an EMBL/GenBank/DDBJ whole genome shotgun (WGS) entry which is preliminary data.</text>
</comment>
<keyword evidence="2" id="KW-1185">Reference proteome</keyword>
<dbReference type="CDD" id="cd02208">
    <property type="entry name" value="cupin_RmlC-like"/>
    <property type="match status" value="1"/>
</dbReference>
<dbReference type="InterPro" id="IPR011051">
    <property type="entry name" value="RmlC_Cupin_sf"/>
</dbReference>
<dbReference type="Proteomes" id="UP001165283">
    <property type="component" value="Unassembled WGS sequence"/>
</dbReference>
<organism evidence="1 2">
    <name type="scientific">Pseudonocardia humida</name>
    <dbReference type="NCBI Taxonomy" id="2800819"/>
    <lineage>
        <taxon>Bacteria</taxon>
        <taxon>Bacillati</taxon>
        <taxon>Actinomycetota</taxon>
        <taxon>Actinomycetes</taxon>
        <taxon>Pseudonocardiales</taxon>
        <taxon>Pseudonocardiaceae</taxon>
        <taxon>Pseudonocardia</taxon>
    </lineage>
</organism>
<dbReference type="RefSeq" id="WP_252435152.1">
    <property type="nucleotide sequence ID" value="NZ_JAGSOV010000003.1"/>
</dbReference>
<dbReference type="SUPFAM" id="SSF51182">
    <property type="entry name" value="RmlC-like cupins"/>
    <property type="match status" value="1"/>
</dbReference>
<proteinExistence type="predicted"/>
<evidence type="ECO:0000313" key="1">
    <source>
        <dbReference type="EMBL" id="MCO1653563.1"/>
    </source>
</evidence>
<sequence length="109" mass="11693">MEPAGEADAARVSFLHRRLSASFDKRVVTVAPGARRPYRAEEWRDALVVVESGEVQLECADGGRRAFATGAVLWLAGLGLVALRNESREPAVLVAVSRRAPPADEPAEA</sequence>
<reference evidence="1" key="1">
    <citation type="submission" date="2021-04" db="EMBL/GenBank/DDBJ databases">
        <title>Pseudonocardia sp. nov., isolated from sandy soil of mangrove forest.</title>
        <authorList>
            <person name="Zan Z."/>
            <person name="Huang R."/>
            <person name="Liu W."/>
        </authorList>
    </citation>
    <scope>NUCLEOTIDE SEQUENCE</scope>
    <source>
        <strain evidence="1">S2-4</strain>
    </source>
</reference>